<dbReference type="EMBL" id="CP099587">
    <property type="protein sequence ID" value="USS44544.1"/>
    <property type="molecule type" value="Genomic_DNA"/>
</dbReference>
<feature type="signal peptide" evidence="2">
    <location>
        <begin position="1"/>
        <end position="30"/>
    </location>
</feature>
<dbReference type="Proteomes" id="UP000594892">
    <property type="component" value="Chromosome 2"/>
</dbReference>
<sequence length="101" mass="10634">MNLPTLHPLLRTLLAVAALATLAASHPASAQAQTFHFGEGQAALPGQRADGKATPPRASAARPQPAPAARRAPAHRPTHARSRHRARHTRHAAPPAAYAHH</sequence>
<evidence type="ECO:0000256" key="2">
    <source>
        <dbReference type="SAM" id="SignalP"/>
    </source>
</evidence>
<dbReference type="EMBL" id="CP065601">
    <property type="protein sequence ID" value="QPQ93540.1"/>
    <property type="molecule type" value="Genomic_DNA"/>
</dbReference>
<dbReference type="RefSeq" id="WP_015875675.1">
    <property type="nucleotide sequence ID" value="NZ_CP021074.1"/>
</dbReference>
<feature type="region of interest" description="Disordered" evidence="1">
    <location>
        <begin position="24"/>
        <end position="101"/>
    </location>
</feature>
<gene>
    <name evidence="3" type="ORF">I6H06_15010</name>
    <name evidence="4" type="ORF">NFI99_23210</name>
</gene>
<dbReference type="Proteomes" id="UP001056386">
    <property type="component" value="Chromosome 1"/>
</dbReference>
<feature type="compositionally biased region" description="Low complexity" evidence="1">
    <location>
        <begin position="53"/>
        <end position="71"/>
    </location>
</feature>
<evidence type="ECO:0000256" key="1">
    <source>
        <dbReference type="SAM" id="MobiDB-lite"/>
    </source>
</evidence>
<evidence type="ECO:0000313" key="3">
    <source>
        <dbReference type="EMBL" id="QPQ93540.1"/>
    </source>
</evidence>
<evidence type="ECO:0000313" key="6">
    <source>
        <dbReference type="Proteomes" id="UP001056386"/>
    </source>
</evidence>
<keyword evidence="2" id="KW-0732">Signal</keyword>
<organism evidence="3 5">
    <name type="scientific">Burkholderia glumae</name>
    <name type="common">Pseudomonas glumae</name>
    <dbReference type="NCBI Taxonomy" id="337"/>
    <lineage>
        <taxon>Bacteria</taxon>
        <taxon>Pseudomonadati</taxon>
        <taxon>Pseudomonadota</taxon>
        <taxon>Betaproteobacteria</taxon>
        <taxon>Burkholderiales</taxon>
        <taxon>Burkholderiaceae</taxon>
        <taxon>Burkholderia</taxon>
    </lineage>
</organism>
<feature type="chain" id="PRO_5043005364" evidence="2">
    <location>
        <begin position="31"/>
        <end position="101"/>
    </location>
</feature>
<reference evidence="4" key="2">
    <citation type="submission" date="2022-06" db="EMBL/GenBank/DDBJ databases">
        <title>Draft genome sequence of Burkholderia glumae strain GR20004 isolated from rice panicle showing bacterial panicle blight.</title>
        <authorList>
            <person name="Choi S.Y."/>
            <person name="Lee Y.H."/>
        </authorList>
    </citation>
    <scope>NUCLEOTIDE SEQUENCE</scope>
    <source>
        <strain evidence="4">GR20004</strain>
    </source>
</reference>
<evidence type="ECO:0000313" key="4">
    <source>
        <dbReference type="EMBL" id="USS44544.1"/>
    </source>
</evidence>
<reference evidence="3 5" key="1">
    <citation type="submission" date="2020-12" db="EMBL/GenBank/DDBJ databases">
        <title>FDA dAtabase for Regulatory Grade micrObial Sequences (FDA-ARGOS): Supporting development and validation of Infectious Disease Dx tests.</title>
        <authorList>
            <person name="Minogue T."/>
            <person name="Wolcott M."/>
            <person name="Wasieloski L."/>
            <person name="Aguilar W."/>
            <person name="Moore D."/>
            <person name="Jaissle J."/>
            <person name="Tallon L."/>
            <person name="Sadzewicz L."/>
            <person name="Zhao X."/>
            <person name="Boylan J."/>
            <person name="Ott S."/>
            <person name="Bowen H."/>
            <person name="Vavikolanu K."/>
            <person name="Mehta A."/>
            <person name="Aluvathingal J."/>
            <person name="Nadendla S."/>
            <person name="Yan Y."/>
            <person name="Sichtig H."/>
        </authorList>
    </citation>
    <scope>NUCLEOTIDE SEQUENCE [LARGE SCALE GENOMIC DNA]</scope>
    <source>
        <strain evidence="3 5">FDAARGOS_949</strain>
    </source>
</reference>
<accession>A0AAP9Y8U2</accession>
<feature type="compositionally biased region" description="Basic residues" evidence="1">
    <location>
        <begin position="72"/>
        <end position="91"/>
    </location>
</feature>
<proteinExistence type="predicted"/>
<keyword evidence="6" id="KW-1185">Reference proteome</keyword>
<protein>
    <submittedName>
        <fullName evidence="3">Uncharacterized protein</fullName>
    </submittedName>
</protein>
<feature type="compositionally biased region" description="Low complexity" evidence="1">
    <location>
        <begin position="24"/>
        <end position="33"/>
    </location>
</feature>
<name>A0AAP9Y8U2_BURGL</name>
<evidence type="ECO:0000313" key="5">
    <source>
        <dbReference type="Proteomes" id="UP000594892"/>
    </source>
</evidence>
<feature type="compositionally biased region" description="Low complexity" evidence="1">
    <location>
        <begin position="92"/>
        <end position="101"/>
    </location>
</feature>
<dbReference type="GeneID" id="45697974"/>
<dbReference type="AlphaFoldDB" id="A0AAP9Y8U2"/>